<proteinExistence type="predicted"/>
<sequence length="318" mass="35865">MKYKAPFSFYIIALHFLLFIPFQSVLAQINQENLKKHIYYLADDKMQGRGTGSKQVKKAAKYIEKHFKQYGLKPKGEKGYRQSFEARVRRVVVKDSIRQADNIIGYMDNNAPYTIVIGAHYDHLGEGHQGGSRDSLGVGQIHNGADDNASGVAGLLELARHYSNNAITEPFNLLFIAFGAEELGLVGSRYFTENPTIPLENIHWMLNMDMIGRYNADNGVAVIGYGTSSKFSAIFENITSDIKFNLSRDGNGGSDQTSFYKKNIPVLFFHTGGHEDYHKPGDDPEKIDYEALESILKLEIDVIDNSMKQDKMDFQWTN</sequence>
<protein>
    <submittedName>
        <fullName evidence="2">M20/M25/M40 family metallo-hydrolase</fullName>
    </submittedName>
</protein>
<feature type="domain" description="Peptidase M28" evidence="1">
    <location>
        <begin position="102"/>
        <end position="298"/>
    </location>
</feature>
<comment type="caution">
    <text evidence="2">The sequence shown here is derived from an EMBL/GenBank/DDBJ whole genome shotgun (WGS) entry which is preliminary data.</text>
</comment>
<dbReference type="SUPFAM" id="SSF53187">
    <property type="entry name" value="Zn-dependent exopeptidases"/>
    <property type="match status" value="1"/>
</dbReference>
<dbReference type="EMBL" id="JACNYL010000001">
    <property type="protein sequence ID" value="MBD1420264.1"/>
    <property type="molecule type" value="Genomic_DNA"/>
</dbReference>
<dbReference type="Gene3D" id="3.40.630.10">
    <property type="entry name" value="Zn peptidases"/>
    <property type="match status" value="1"/>
</dbReference>
<dbReference type="PANTHER" id="PTHR12147">
    <property type="entry name" value="METALLOPEPTIDASE M28 FAMILY MEMBER"/>
    <property type="match status" value="1"/>
</dbReference>
<name>A0ABR7XM84_9SPHI</name>
<evidence type="ECO:0000313" key="3">
    <source>
        <dbReference type="Proteomes" id="UP000651112"/>
    </source>
</evidence>
<dbReference type="RefSeq" id="WP_190312053.1">
    <property type="nucleotide sequence ID" value="NZ_JACNYL010000001.1"/>
</dbReference>
<dbReference type="Proteomes" id="UP000651112">
    <property type="component" value="Unassembled WGS sequence"/>
</dbReference>
<dbReference type="InterPro" id="IPR045175">
    <property type="entry name" value="M28_fam"/>
</dbReference>
<dbReference type="InterPro" id="IPR007484">
    <property type="entry name" value="Peptidase_M28"/>
</dbReference>
<evidence type="ECO:0000259" key="1">
    <source>
        <dbReference type="Pfam" id="PF04389"/>
    </source>
</evidence>
<dbReference type="Pfam" id="PF04389">
    <property type="entry name" value="Peptidase_M28"/>
    <property type="match status" value="1"/>
</dbReference>
<keyword evidence="3" id="KW-1185">Reference proteome</keyword>
<gene>
    <name evidence="2" type="ORF">H8B21_01660</name>
</gene>
<reference evidence="2 3" key="1">
    <citation type="submission" date="2020-08" db="EMBL/GenBank/DDBJ databases">
        <title>Sphingobacterium sp. DN00404 isolated from aquaculture water.</title>
        <authorList>
            <person name="Zhang M."/>
        </authorList>
    </citation>
    <scope>NUCLEOTIDE SEQUENCE [LARGE SCALE GENOMIC DNA]</scope>
    <source>
        <strain evidence="2 3">KCTC 42746</strain>
    </source>
</reference>
<dbReference type="PANTHER" id="PTHR12147:SF26">
    <property type="entry name" value="PEPTIDASE M28 DOMAIN-CONTAINING PROTEIN"/>
    <property type="match status" value="1"/>
</dbReference>
<evidence type="ECO:0000313" key="2">
    <source>
        <dbReference type="EMBL" id="MBD1420264.1"/>
    </source>
</evidence>
<accession>A0ABR7XM84</accession>
<organism evidence="2 3">
    <name type="scientific">Sphingobacterium chuzhouense</name>
    <dbReference type="NCBI Taxonomy" id="1742264"/>
    <lineage>
        <taxon>Bacteria</taxon>
        <taxon>Pseudomonadati</taxon>
        <taxon>Bacteroidota</taxon>
        <taxon>Sphingobacteriia</taxon>
        <taxon>Sphingobacteriales</taxon>
        <taxon>Sphingobacteriaceae</taxon>
        <taxon>Sphingobacterium</taxon>
    </lineage>
</organism>